<evidence type="ECO:0000313" key="3">
    <source>
        <dbReference type="EMBL" id="GFS70852.1"/>
    </source>
</evidence>
<protein>
    <submittedName>
        <fullName evidence="3">Uncharacterized protein</fullName>
    </submittedName>
</protein>
<feature type="region of interest" description="Disordered" evidence="1">
    <location>
        <begin position="190"/>
        <end position="228"/>
    </location>
</feature>
<name>A0A8X6T3B0_NEPPI</name>
<keyword evidence="2" id="KW-0812">Transmembrane</keyword>
<keyword evidence="4" id="KW-1185">Reference proteome</keyword>
<evidence type="ECO:0000256" key="1">
    <source>
        <dbReference type="SAM" id="MobiDB-lite"/>
    </source>
</evidence>
<dbReference type="Proteomes" id="UP000887013">
    <property type="component" value="Unassembled WGS sequence"/>
</dbReference>
<feature type="transmembrane region" description="Helical" evidence="2">
    <location>
        <begin position="360"/>
        <end position="379"/>
    </location>
</feature>
<evidence type="ECO:0000256" key="2">
    <source>
        <dbReference type="SAM" id="Phobius"/>
    </source>
</evidence>
<dbReference type="AlphaFoldDB" id="A0A8X6T3B0"/>
<sequence length="400" mass="44785">MSTDFVKRGRFTARYISDSELPKDFLQTSISNLPSENSKPRLSIAEDQLDFDISPFLVPSTIEETKIAFASALEVLNVATNDYLDTVEVVSLDDVEAVFSRDERNPVANVTKQILNEKDPTKHLMESLDELIHSAFLRKPEKEPDSNVSEPVASTSSDFRYYFESESGVMTGARRKDTYLNRKIEAISSDDSKADKEDKPLLTDNRQTTSTETPASTELQHSTINESTGQPTGCCRRCGRSYRNLSNSCQNSNYWLVFLCLLFALPFLAVTVGEMYKNKCKIPFDISTLVVAKGVLGFLTLLCHLVTVSLRRFAPSRSSQYSKAFTLISITLLLILMFLEVVLVFPDVDISGDSWITYNYIYLSVATLVFIILSTSFHLDLSYDACVPGIPCVSCEQTET</sequence>
<feature type="transmembrane region" description="Helical" evidence="2">
    <location>
        <begin position="327"/>
        <end position="348"/>
    </location>
</feature>
<keyword evidence="2" id="KW-0472">Membrane</keyword>
<evidence type="ECO:0000313" key="4">
    <source>
        <dbReference type="Proteomes" id="UP000887013"/>
    </source>
</evidence>
<organism evidence="3 4">
    <name type="scientific">Nephila pilipes</name>
    <name type="common">Giant wood spider</name>
    <name type="synonym">Nephila maculata</name>
    <dbReference type="NCBI Taxonomy" id="299642"/>
    <lineage>
        <taxon>Eukaryota</taxon>
        <taxon>Metazoa</taxon>
        <taxon>Ecdysozoa</taxon>
        <taxon>Arthropoda</taxon>
        <taxon>Chelicerata</taxon>
        <taxon>Arachnida</taxon>
        <taxon>Araneae</taxon>
        <taxon>Araneomorphae</taxon>
        <taxon>Entelegynae</taxon>
        <taxon>Araneoidea</taxon>
        <taxon>Nephilidae</taxon>
        <taxon>Nephila</taxon>
    </lineage>
</organism>
<keyword evidence="2" id="KW-1133">Transmembrane helix</keyword>
<feature type="compositionally biased region" description="Polar residues" evidence="1">
    <location>
        <begin position="204"/>
        <end position="228"/>
    </location>
</feature>
<dbReference type="EMBL" id="BMAW01000827">
    <property type="protein sequence ID" value="GFS70852.1"/>
    <property type="molecule type" value="Genomic_DNA"/>
</dbReference>
<accession>A0A8X6T3B0</accession>
<reference evidence="3" key="1">
    <citation type="submission" date="2020-08" db="EMBL/GenBank/DDBJ databases">
        <title>Multicomponent nature underlies the extraordinary mechanical properties of spider dragline silk.</title>
        <authorList>
            <person name="Kono N."/>
            <person name="Nakamura H."/>
            <person name="Mori M."/>
            <person name="Yoshida Y."/>
            <person name="Ohtoshi R."/>
            <person name="Malay A.D."/>
            <person name="Moran D.A.P."/>
            <person name="Tomita M."/>
            <person name="Numata K."/>
            <person name="Arakawa K."/>
        </authorList>
    </citation>
    <scope>NUCLEOTIDE SEQUENCE</scope>
</reference>
<feature type="compositionally biased region" description="Basic and acidic residues" evidence="1">
    <location>
        <begin position="190"/>
        <end position="201"/>
    </location>
</feature>
<gene>
    <name evidence="3" type="ORF">NPIL_100311</name>
</gene>
<feature type="transmembrane region" description="Helical" evidence="2">
    <location>
        <begin position="254"/>
        <end position="272"/>
    </location>
</feature>
<comment type="caution">
    <text evidence="3">The sequence shown here is derived from an EMBL/GenBank/DDBJ whole genome shotgun (WGS) entry which is preliminary data.</text>
</comment>
<proteinExistence type="predicted"/>
<feature type="transmembrane region" description="Helical" evidence="2">
    <location>
        <begin position="284"/>
        <end position="307"/>
    </location>
</feature>